<name>A0A0G0LQP1_9BACT</name>
<dbReference type="GO" id="GO:0051301">
    <property type="term" value="P:cell division"/>
    <property type="evidence" value="ECO:0007669"/>
    <property type="project" value="InterPro"/>
</dbReference>
<organism evidence="2 3">
    <name type="scientific">Berkelbacteria bacterium GW2011_GWA1_39_10</name>
    <dbReference type="NCBI Taxonomy" id="1618332"/>
    <lineage>
        <taxon>Bacteria</taxon>
        <taxon>Candidatus Berkelbacteria</taxon>
    </lineage>
</organism>
<comment type="caution">
    <text evidence="2">The sequence shown here is derived from an EMBL/GenBank/DDBJ whole genome shotgun (WGS) entry which is preliminary data.</text>
</comment>
<dbReference type="PANTHER" id="PTHR32432:SF3">
    <property type="entry name" value="ETHANOLAMINE UTILIZATION PROTEIN EUTJ"/>
    <property type="match status" value="1"/>
</dbReference>
<feature type="domain" description="SHS2" evidence="1">
    <location>
        <begin position="12"/>
        <end position="180"/>
    </location>
</feature>
<evidence type="ECO:0000313" key="3">
    <source>
        <dbReference type="Proteomes" id="UP000033862"/>
    </source>
</evidence>
<dbReference type="InterPro" id="IPR043129">
    <property type="entry name" value="ATPase_NBD"/>
</dbReference>
<proteinExistence type="predicted"/>
<evidence type="ECO:0000313" key="2">
    <source>
        <dbReference type="EMBL" id="KKQ90295.1"/>
    </source>
</evidence>
<dbReference type="SMART" id="SM00842">
    <property type="entry name" value="FtsA"/>
    <property type="match status" value="1"/>
</dbReference>
<dbReference type="Proteomes" id="UP000033862">
    <property type="component" value="Unassembled WGS sequence"/>
</dbReference>
<evidence type="ECO:0000259" key="1">
    <source>
        <dbReference type="SMART" id="SM00842"/>
    </source>
</evidence>
<dbReference type="Pfam" id="PF11104">
    <property type="entry name" value="PilM_2"/>
    <property type="match status" value="1"/>
</dbReference>
<reference evidence="2 3" key="1">
    <citation type="journal article" date="2015" name="Nature">
        <title>rRNA introns, odd ribosomes, and small enigmatic genomes across a large radiation of phyla.</title>
        <authorList>
            <person name="Brown C.T."/>
            <person name="Hug L.A."/>
            <person name="Thomas B.C."/>
            <person name="Sharon I."/>
            <person name="Castelle C.J."/>
            <person name="Singh A."/>
            <person name="Wilkins M.J."/>
            <person name="Williams K.H."/>
            <person name="Banfield J.F."/>
        </authorList>
    </citation>
    <scope>NUCLEOTIDE SEQUENCE [LARGE SCALE GENOMIC DNA]</scope>
</reference>
<dbReference type="InterPro" id="IPR050696">
    <property type="entry name" value="FtsA/MreB"/>
</dbReference>
<dbReference type="PANTHER" id="PTHR32432">
    <property type="entry name" value="CELL DIVISION PROTEIN FTSA-RELATED"/>
    <property type="match status" value="1"/>
</dbReference>
<dbReference type="InterPro" id="IPR003494">
    <property type="entry name" value="SHS2_FtsA"/>
</dbReference>
<dbReference type="Gene3D" id="3.30.1490.300">
    <property type="match status" value="1"/>
</dbReference>
<dbReference type="SUPFAM" id="SSF53067">
    <property type="entry name" value="Actin-like ATPase domain"/>
    <property type="match status" value="2"/>
</dbReference>
<gene>
    <name evidence="2" type="ORF">UT15_C0016G0007</name>
</gene>
<dbReference type="STRING" id="1618332.UT15_C0016G0007"/>
<accession>A0A0G0LQP1</accession>
<dbReference type="Gene3D" id="3.30.420.40">
    <property type="match status" value="4"/>
</dbReference>
<sequence>MYESILGLKKTIFGLDIGYETLKVVQLKGDNPGAHVLSVNEIKIEPKSLGKDGIKDKKKIADAILEAMRSAKPHPVTAKIVSSALPESQVFTKSIDLPQMTEQEINKNIPYQASEFFPVPPNEMYMDWQIVGQLPGKNLIDVLVVAAPKVIVDSLAETINMAGLELSSMETKPVSVARALIKPNDLGPYLILDIGAKTSGITCFDQGTIKLTSTVSCGGDDLAKDFKPNIENLASEIVHLVKYYQNRIGQATIFRKIILAGGGANVPNTVSALETSTKIKTEIGWPVIKTQTYHSKFATAIGLAMKRI</sequence>
<dbReference type="AlphaFoldDB" id="A0A0G0LQP1"/>
<protein>
    <submittedName>
        <fullName evidence="2">Type IV pilus assembly protein PilM</fullName>
    </submittedName>
</protein>
<dbReference type="InterPro" id="IPR005883">
    <property type="entry name" value="PilM"/>
</dbReference>
<dbReference type="CDD" id="cd24049">
    <property type="entry name" value="ASKHA_NBD_PilM"/>
    <property type="match status" value="1"/>
</dbReference>
<dbReference type="EMBL" id="LBVS01000016">
    <property type="protein sequence ID" value="KKQ90295.1"/>
    <property type="molecule type" value="Genomic_DNA"/>
</dbReference>